<reference evidence="2" key="1">
    <citation type="journal article" name="DNA Res.">
        <title>The physiological potential of anammox bacteria as revealed by their core genome structure.</title>
        <authorList>
            <person name="Okubo T."/>
            <person name="Toyoda A."/>
            <person name="Fukuhara K."/>
            <person name="Uchiyama I."/>
            <person name="Harigaya Y."/>
            <person name="Kuroiwa M."/>
            <person name="Suzuki T."/>
            <person name="Murakami Y."/>
            <person name="Suwa Y."/>
            <person name="Takami H."/>
        </authorList>
    </citation>
    <scope>NUCLEOTIDE SEQUENCE</scope>
    <source>
        <strain evidence="2">317325-2</strain>
    </source>
</reference>
<dbReference type="Proteomes" id="UP000662873">
    <property type="component" value="Chromosome"/>
</dbReference>
<evidence type="ECO:0000313" key="2">
    <source>
        <dbReference type="EMBL" id="BBO22713.1"/>
    </source>
</evidence>
<evidence type="ECO:0000313" key="3">
    <source>
        <dbReference type="Proteomes" id="UP000662873"/>
    </source>
</evidence>
<keyword evidence="1" id="KW-0812">Transmembrane</keyword>
<organism evidence="2 3">
    <name type="scientific">Candidatus Nitrosymbiomonas proteolyticus</name>
    <dbReference type="NCBI Taxonomy" id="2608984"/>
    <lineage>
        <taxon>Bacteria</taxon>
        <taxon>Bacillati</taxon>
        <taxon>Armatimonadota</taxon>
        <taxon>Armatimonadota incertae sedis</taxon>
        <taxon>Candidatus Nitrosymbiomonas</taxon>
    </lineage>
</organism>
<keyword evidence="1" id="KW-0472">Membrane</keyword>
<name>A0A809R544_9BACT</name>
<feature type="transmembrane region" description="Helical" evidence="1">
    <location>
        <begin position="12"/>
        <end position="37"/>
    </location>
</feature>
<evidence type="ECO:0000256" key="1">
    <source>
        <dbReference type="SAM" id="Phobius"/>
    </source>
</evidence>
<protein>
    <submittedName>
        <fullName evidence="2">Uncharacterized protein</fullName>
    </submittedName>
</protein>
<dbReference type="AlphaFoldDB" id="A0A809R544"/>
<keyword evidence="1" id="KW-1133">Transmembrane helix</keyword>
<sequence length="182" mass="20323">MKRPPGAKYETKLAILLYGGLALVPLGFLATTAVYAGGTLRLVASRGEDVSMYLLRWVGPMVTLVGMIMAGSALYIGLRQARQPRKGEGQLFRVPNVVVIGKEAYDKQLRRLFEDWEFVESESPRFYVKFQFSDEEIREYETSLETFLICGEGSRGEALIQGRWVCGYTAQVAAPTSHPYAD</sequence>
<feature type="transmembrane region" description="Helical" evidence="1">
    <location>
        <begin position="57"/>
        <end position="78"/>
    </location>
</feature>
<accession>A0A809R544</accession>
<dbReference type="EMBL" id="AP021858">
    <property type="protein sequence ID" value="BBO22713.1"/>
    <property type="molecule type" value="Genomic_DNA"/>
</dbReference>
<gene>
    <name evidence="2" type="ORF">NPRO_03080</name>
</gene>
<dbReference type="KEGG" id="npy:NPRO_03080"/>
<proteinExistence type="predicted"/>